<gene>
    <name evidence="1" type="ORF">MNBD_GAMMA14-408</name>
</gene>
<feature type="non-terminal residue" evidence="1">
    <location>
        <position position="1"/>
    </location>
</feature>
<sequence>SGAEALYVISQTVPGIPRVLGILTPEDIENSYHY</sequence>
<organism evidence="1">
    <name type="scientific">hydrothermal vent metagenome</name>
    <dbReference type="NCBI Taxonomy" id="652676"/>
    <lineage>
        <taxon>unclassified sequences</taxon>
        <taxon>metagenomes</taxon>
        <taxon>ecological metagenomes</taxon>
    </lineage>
</organism>
<accession>A0A3B0ZCM4</accession>
<dbReference type="EMBL" id="UOFM01000264">
    <property type="protein sequence ID" value="VAW78476.1"/>
    <property type="molecule type" value="Genomic_DNA"/>
</dbReference>
<evidence type="ECO:0000313" key="1">
    <source>
        <dbReference type="EMBL" id="VAW78476.1"/>
    </source>
</evidence>
<dbReference type="AlphaFoldDB" id="A0A3B0ZCM4"/>
<name>A0A3B0ZCM4_9ZZZZ</name>
<proteinExistence type="predicted"/>
<reference evidence="1" key="1">
    <citation type="submission" date="2018-06" db="EMBL/GenBank/DDBJ databases">
        <authorList>
            <person name="Zhirakovskaya E."/>
        </authorList>
    </citation>
    <scope>NUCLEOTIDE SEQUENCE</scope>
</reference>
<protein>
    <submittedName>
        <fullName evidence="1">Uncharacterized protein</fullName>
    </submittedName>
</protein>